<feature type="region of interest" description="Disordered" evidence="1">
    <location>
        <begin position="671"/>
        <end position="736"/>
    </location>
</feature>
<feature type="compositionally biased region" description="Acidic residues" evidence="1">
    <location>
        <begin position="791"/>
        <end position="801"/>
    </location>
</feature>
<feature type="region of interest" description="Disordered" evidence="1">
    <location>
        <begin position="771"/>
        <end position="827"/>
    </location>
</feature>
<feature type="region of interest" description="Disordered" evidence="1">
    <location>
        <begin position="154"/>
        <end position="183"/>
    </location>
</feature>
<organism evidence="3 4">
    <name type="scientific">Brassica napus</name>
    <name type="common">Rape</name>
    <dbReference type="NCBI Taxonomy" id="3708"/>
    <lineage>
        <taxon>Eukaryota</taxon>
        <taxon>Viridiplantae</taxon>
        <taxon>Streptophyta</taxon>
        <taxon>Embryophyta</taxon>
        <taxon>Tracheophyta</taxon>
        <taxon>Spermatophyta</taxon>
        <taxon>Magnoliopsida</taxon>
        <taxon>eudicotyledons</taxon>
        <taxon>Gunneridae</taxon>
        <taxon>Pentapetalae</taxon>
        <taxon>rosids</taxon>
        <taxon>malvids</taxon>
        <taxon>Brassicales</taxon>
        <taxon>Brassicaceae</taxon>
        <taxon>Brassiceae</taxon>
        <taxon>Brassica</taxon>
    </lineage>
</organism>
<sequence length="827" mass="92548">MKLYLHFFLEFENRKVKADTERGENSHVAGNVDGTADVSGRNKRKHADRGAESRKKNVLCHLAASSKGNIDTDMKNFLEDLVQASFTAFGEKFCQQFSDRLGKIETEVTQLRTASERTEQFETVVTDRLGKIEAEVTQLRTSLVVTELVGMSDQASGPSLTKINSGPSTSKKGTAPTKKKAVKNQELKTADSCVNLPRAKVTQSSASDLRMGTQEFLESCMKNLPLDTFVKGLNPSQAKVEDSLDWLELPKSLKKPTDSLELQKSLKKPAVRLDDRDIELDGENFPDRCLKMVKKGIPKKTKETAASTSAQPESDEPREAAPWPRDPLTPFSKLPTIHNRQISSKKELRELASYAHRDYYAGWSDYHCILYNGLQRMRFKPTKFICDYTTKELGIVRDVKKMWKNMGLGTLGYNPQPLYPDLVIQFLSSVELHYKSEVNKVASEGKLTFLCRGLLYEMFIHELCILFGFETRHEACSLPKFPCAYLLWSQIADSSYVSREAKLAMLRNPVLRVVAKYLGHLLLGKSEAGSVTEDEAQLIHYGLPLALRPTYGVVDEPPAELSVNMGALFAQMLFERKFRGLRPLDRKPLDESIGSLLTRIFMHHGIDLSDTPCVDTVDRFDAQFFLNTKILHSGTIYRFTMPDGTILHCKLPQPAITSLTSVENMEFMPPAEVLYTPPPPASKRRRGSSSSGPAQTQCEDDTIPDISVDHTPNPSMEYLLPPYTGQFDSGAPPLDGTQQQQFAWTADTLIKLSTMMQTVWGALAKIRCPPTPSCCRAPKTSEAADMTRDDAENEPSDEATDEERGSRLHRSRRAPGQSRSCSPDDHQ</sequence>
<proteinExistence type="predicted"/>
<keyword evidence="4" id="KW-1185">Reference proteome</keyword>
<comment type="caution">
    <text evidence="3">The sequence shown here is derived from an EMBL/GenBank/DDBJ whole genome shotgun (WGS) entry which is preliminary data.</text>
</comment>
<feature type="domain" description="Arabidopsis retrotransposon Orf1 C-terminal" evidence="2">
    <location>
        <begin position="372"/>
        <end position="682"/>
    </location>
</feature>
<name>A0ABQ8END0_BRANA</name>
<protein>
    <recommendedName>
        <fullName evidence="2">Arabidopsis retrotransposon Orf1 C-terminal domain-containing protein</fullName>
    </recommendedName>
</protein>
<gene>
    <name evidence="3" type="ORF">HID58_002834</name>
</gene>
<evidence type="ECO:0000313" key="3">
    <source>
        <dbReference type="EMBL" id="KAH0943197.1"/>
    </source>
</evidence>
<accession>A0ABQ8END0</accession>
<evidence type="ECO:0000259" key="2">
    <source>
        <dbReference type="Pfam" id="PF03078"/>
    </source>
</evidence>
<evidence type="ECO:0000313" key="4">
    <source>
        <dbReference type="Proteomes" id="UP000824890"/>
    </source>
</evidence>
<feature type="compositionally biased region" description="Polar residues" evidence="1">
    <location>
        <begin position="154"/>
        <end position="172"/>
    </location>
</feature>
<dbReference type="InterPro" id="IPR004312">
    <property type="entry name" value="ATHILA_Orf1_C"/>
</dbReference>
<evidence type="ECO:0000256" key="1">
    <source>
        <dbReference type="SAM" id="MobiDB-lite"/>
    </source>
</evidence>
<dbReference type="EMBL" id="JAGKQM010000001">
    <property type="protein sequence ID" value="KAH0943197.1"/>
    <property type="molecule type" value="Genomic_DNA"/>
</dbReference>
<feature type="region of interest" description="Disordered" evidence="1">
    <location>
        <begin position="19"/>
        <end position="52"/>
    </location>
</feature>
<reference evidence="3 4" key="1">
    <citation type="submission" date="2021-05" db="EMBL/GenBank/DDBJ databases">
        <title>Genome Assembly of Synthetic Allotetraploid Brassica napus Reveals Homoeologous Exchanges between Subgenomes.</title>
        <authorList>
            <person name="Davis J.T."/>
        </authorList>
    </citation>
    <scope>NUCLEOTIDE SEQUENCE [LARGE SCALE GENOMIC DNA]</scope>
    <source>
        <strain evidence="4">cv. Da-Ae</strain>
        <tissue evidence="3">Seedling</tissue>
    </source>
</reference>
<feature type="region of interest" description="Disordered" evidence="1">
    <location>
        <begin position="296"/>
        <end position="334"/>
    </location>
</feature>
<dbReference type="Proteomes" id="UP000824890">
    <property type="component" value="Unassembled WGS sequence"/>
</dbReference>
<dbReference type="Pfam" id="PF03078">
    <property type="entry name" value="ATHILA"/>
    <property type="match status" value="1"/>
</dbReference>